<dbReference type="Proteomes" id="UP000828048">
    <property type="component" value="Chromosome 10"/>
</dbReference>
<gene>
    <name evidence="1" type="ORF">Vadar_016093</name>
</gene>
<sequence>MEDRSQALANPIIRSWFSSFKPWNGEAASLSRLVWIKCRGMPLNIWCHNTFKRIGKNWGEFTALDEETIHGSSFEVGKMMIVTESPPKIDEWNNVCVKGKYYRVKENEMEVQSSDKGERETATLLLQGGSSKQVQSPRVDVAILDQIVEEGEDDFIENCIGHQKSNPDISDTPIGPVQDSYASSSTSNLEVVVGINEVSSFPSHGLDSLLDPFCATNDEDNNEENETPFDGPDLFQDDVIDDGPYLENPVQAAIKGYPKKEEILKAFSSVKRAMLILELRLSQNLVDAASADYPKECLYLRFWCLSKGMLGDHFGCCYFCGIFVKLSLCSCFPSLEYYFGLIAC</sequence>
<accession>A0ACB7XHW2</accession>
<reference evidence="1 2" key="1">
    <citation type="journal article" date="2021" name="Hortic Res">
        <title>High-quality reference genome and annotation aids understanding of berry development for evergreen blueberry (Vaccinium darrowii).</title>
        <authorList>
            <person name="Yu J."/>
            <person name="Hulse-Kemp A.M."/>
            <person name="Babiker E."/>
            <person name="Staton M."/>
        </authorList>
    </citation>
    <scope>NUCLEOTIDE SEQUENCE [LARGE SCALE GENOMIC DNA]</scope>
    <source>
        <strain evidence="2">cv. NJ 8807/NJ 8810</strain>
        <tissue evidence="1">Young leaf</tissue>
    </source>
</reference>
<organism evidence="1 2">
    <name type="scientific">Vaccinium darrowii</name>
    <dbReference type="NCBI Taxonomy" id="229202"/>
    <lineage>
        <taxon>Eukaryota</taxon>
        <taxon>Viridiplantae</taxon>
        <taxon>Streptophyta</taxon>
        <taxon>Embryophyta</taxon>
        <taxon>Tracheophyta</taxon>
        <taxon>Spermatophyta</taxon>
        <taxon>Magnoliopsida</taxon>
        <taxon>eudicotyledons</taxon>
        <taxon>Gunneridae</taxon>
        <taxon>Pentapetalae</taxon>
        <taxon>asterids</taxon>
        <taxon>Ericales</taxon>
        <taxon>Ericaceae</taxon>
        <taxon>Vaccinioideae</taxon>
        <taxon>Vaccinieae</taxon>
        <taxon>Vaccinium</taxon>
    </lineage>
</organism>
<dbReference type="EMBL" id="CM037160">
    <property type="protein sequence ID" value="KAH7840372.1"/>
    <property type="molecule type" value="Genomic_DNA"/>
</dbReference>
<proteinExistence type="predicted"/>
<keyword evidence="2" id="KW-1185">Reference proteome</keyword>
<protein>
    <submittedName>
        <fullName evidence="1">Uncharacterized protein</fullName>
    </submittedName>
</protein>
<name>A0ACB7XHW2_9ERIC</name>
<evidence type="ECO:0000313" key="1">
    <source>
        <dbReference type="EMBL" id="KAH7840372.1"/>
    </source>
</evidence>
<comment type="caution">
    <text evidence="1">The sequence shown here is derived from an EMBL/GenBank/DDBJ whole genome shotgun (WGS) entry which is preliminary data.</text>
</comment>
<evidence type="ECO:0000313" key="2">
    <source>
        <dbReference type="Proteomes" id="UP000828048"/>
    </source>
</evidence>